<dbReference type="SUPFAM" id="SSF75217">
    <property type="entry name" value="alpha/beta knot"/>
    <property type="match status" value="1"/>
</dbReference>
<keyword evidence="2 5" id="KW-0489">Methyltransferase</keyword>
<dbReference type="InterPro" id="IPR013123">
    <property type="entry name" value="SpoU_subst-bd"/>
</dbReference>
<dbReference type="Pfam" id="PF00588">
    <property type="entry name" value="SpoU_methylase"/>
    <property type="match status" value="1"/>
</dbReference>
<keyword evidence="3" id="KW-0808">Transferase</keyword>
<dbReference type="InterPro" id="IPR051259">
    <property type="entry name" value="rRNA_Methyltransferase"/>
</dbReference>
<dbReference type="InterPro" id="IPR053888">
    <property type="entry name" value="MRM3-like_sub_bind"/>
</dbReference>
<dbReference type="Gene3D" id="3.30.1330.30">
    <property type="match status" value="1"/>
</dbReference>
<sequence>MITSTANAQVKELVRLMKKNRAREEAGVFVAEGPRMVGELVSDGRMKGRVERICLSESYVQKHREEADSLGGICRTEVFADNVFAHISDTKTPQGILAVVKRLEYGMDDILGKKPGKQVGEQPEHAHVLVLDNLQDPGNLGTVFRTAEAAGATGIVLSRDCVDVYNPKVTRSTMGAVFRVPFLYVDDLVGTIGELKQSGLRVYAAHLEGKNAYDREDYKSACAFLIGNEGNGLRDEVAACADCRIRIPMYGKAESLNAAVAAAVLMFEVSRQRRL</sequence>
<protein>
    <submittedName>
        <fullName evidence="5">RNA methyltransferase</fullName>
    </submittedName>
</protein>
<dbReference type="Gene3D" id="3.40.1280.10">
    <property type="match status" value="1"/>
</dbReference>
<organism evidence="5 6">
    <name type="scientific">Ruminococcus turbiniformis</name>
    <dbReference type="NCBI Taxonomy" id="2881258"/>
    <lineage>
        <taxon>Bacteria</taxon>
        <taxon>Bacillati</taxon>
        <taxon>Bacillota</taxon>
        <taxon>Clostridia</taxon>
        <taxon>Eubacteriales</taxon>
        <taxon>Oscillospiraceae</taxon>
        <taxon>Ruminococcus</taxon>
    </lineage>
</organism>
<dbReference type="EMBL" id="JAJEQX010000007">
    <property type="protein sequence ID" value="MCC2253871.1"/>
    <property type="molecule type" value="Genomic_DNA"/>
</dbReference>
<proteinExistence type="inferred from homology"/>
<evidence type="ECO:0000313" key="5">
    <source>
        <dbReference type="EMBL" id="MCC2253871.1"/>
    </source>
</evidence>
<accession>A0ABS8FUY3</accession>
<keyword evidence="6" id="KW-1185">Reference proteome</keyword>
<dbReference type="InterPro" id="IPR029026">
    <property type="entry name" value="tRNA_m1G_MTases_N"/>
</dbReference>
<dbReference type="Proteomes" id="UP001198151">
    <property type="component" value="Unassembled WGS sequence"/>
</dbReference>
<evidence type="ECO:0000259" key="4">
    <source>
        <dbReference type="SMART" id="SM00967"/>
    </source>
</evidence>
<reference evidence="5 6" key="1">
    <citation type="submission" date="2021-10" db="EMBL/GenBank/DDBJ databases">
        <title>Anaerobic single-cell dispensing facilitates the cultivation of human gut bacteria.</title>
        <authorList>
            <person name="Afrizal A."/>
        </authorList>
    </citation>
    <scope>NUCLEOTIDE SEQUENCE [LARGE SCALE GENOMIC DNA]</scope>
    <source>
        <strain evidence="5 6">CLA-AA-H200</strain>
    </source>
</reference>
<dbReference type="GO" id="GO:0032259">
    <property type="term" value="P:methylation"/>
    <property type="evidence" value="ECO:0007669"/>
    <property type="project" value="UniProtKB-KW"/>
</dbReference>
<dbReference type="SMART" id="SM00967">
    <property type="entry name" value="SpoU_sub_bind"/>
    <property type="match status" value="1"/>
</dbReference>
<dbReference type="Pfam" id="PF22435">
    <property type="entry name" value="MRM3-like_sub_bind"/>
    <property type="match status" value="1"/>
</dbReference>
<dbReference type="InterPro" id="IPR029028">
    <property type="entry name" value="Alpha/beta_knot_MTases"/>
</dbReference>
<evidence type="ECO:0000256" key="3">
    <source>
        <dbReference type="ARBA" id="ARBA00022679"/>
    </source>
</evidence>
<dbReference type="CDD" id="cd18095">
    <property type="entry name" value="SpoU-like_rRNA-MTase"/>
    <property type="match status" value="1"/>
</dbReference>
<dbReference type="PANTHER" id="PTHR43191">
    <property type="entry name" value="RRNA METHYLTRANSFERASE 3"/>
    <property type="match status" value="1"/>
</dbReference>
<comment type="caution">
    <text evidence="5">The sequence shown here is derived from an EMBL/GenBank/DDBJ whole genome shotgun (WGS) entry which is preliminary data.</text>
</comment>
<dbReference type="RefSeq" id="WP_227707015.1">
    <property type="nucleotide sequence ID" value="NZ_JAJEQX010000007.1"/>
</dbReference>
<gene>
    <name evidence="5" type="ORF">LKD70_05390</name>
</gene>
<dbReference type="InterPro" id="IPR001537">
    <property type="entry name" value="SpoU_MeTrfase"/>
</dbReference>
<dbReference type="SUPFAM" id="SSF55315">
    <property type="entry name" value="L30e-like"/>
    <property type="match status" value="1"/>
</dbReference>
<evidence type="ECO:0000256" key="2">
    <source>
        <dbReference type="ARBA" id="ARBA00022603"/>
    </source>
</evidence>
<evidence type="ECO:0000313" key="6">
    <source>
        <dbReference type="Proteomes" id="UP001198151"/>
    </source>
</evidence>
<feature type="domain" description="RNA 2-O ribose methyltransferase substrate binding" evidence="4">
    <location>
        <begin position="30"/>
        <end position="106"/>
    </location>
</feature>
<dbReference type="PANTHER" id="PTHR43191:SF2">
    <property type="entry name" value="RRNA METHYLTRANSFERASE 3, MITOCHONDRIAL"/>
    <property type="match status" value="1"/>
</dbReference>
<dbReference type="GO" id="GO:0008168">
    <property type="term" value="F:methyltransferase activity"/>
    <property type="evidence" value="ECO:0007669"/>
    <property type="project" value="UniProtKB-KW"/>
</dbReference>
<dbReference type="InterPro" id="IPR029064">
    <property type="entry name" value="Ribosomal_eL30-like_sf"/>
</dbReference>
<evidence type="ECO:0000256" key="1">
    <source>
        <dbReference type="ARBA" id="ARBA00007228"/>
    </source>
</evidence>
<comment type="similarity">
    <text evidence="1">Belongs to the class IV-like SAM-binding methyltransferase superfamily. RNA methyltransferase TrmH family.</text>
</comment>
<name>A0ABS8FUY3_9FIRM</name>